<dbReference type="OrthoDB" id="185817at2759"/>
<dbReference type="EMBL" id="HBIW01001288">
    <property type="protein sequence ID" value="CAE0685676.1"/>
    <property type="molecule type" value="Transcribed_RNA"/>
</dbReference>
<dbReference type="InterPro" id="IPR029071">
    <property type="entry name" value="Ubiquitin-like_domsf"/>
</dbReference>
<accession>A0A6S8QXW0</accession>
<reference evidence="3" key="2">
    <citation type="submission" date="2021-11" db="EMBL/GenBank/DDBJ databases">
        <authorList>
            <consortium name="Genoscope - CEA"/>
            <person name="William W."/>
        </authorList>
    </citation>
    <scope>NUCLEOTIDE SEQUENCE</scope>
</reference>
<name>A0A6S8QXW0_9STRA</name>
<dbReference type="Proteomes" id="UP000789595">
    <property type="component" value="Unassembled WGS sequence"/>
</dbReference>
<organism evidence="2">
    <name type="scientific">Pelagomonas calceolata</name>
    <dbReference type="NCBI Taxonomy" id="35677"/>
    <lineage>
        <taxon>Eukaryota</taxon>
        <taxon>Sar</taxon>
        <taxon>Stramenopiles</taxon>
        <taxon>Ochrophyta</taxon>
        <taxon>Pelagophyceae</taxon>
        <taxon>Pelagomonadales</taxon>
        <taxon>Pelagomonadaceae</taxon>
        <taxon>Pelagomonas</taxon>
    </lineage>
</organism>
<reference evidence="2" key="1">
    <citation type="submission" date="2021-01" db="EMBL/GenBank/DDBJ databases">
        <authorList>
            <person name="Corre E."/>
            <person name="Pelletier E."/>
            <person name="Niang G."/>
            <person name="Scheremetjew M."/>
            <person name="Finn R."/>
            <person name="Kale V."/>
            <person name="Holt S."/>
            <person name="Cochrane G."/>
            <person name="Meng A."/>
            <person name="Brown T."/>
            <person name="Cohen L."/>
        </authorList>
    </citation>
    <scope>NUCLEOTIDE SEQUENCE</scope>
    <source>
        <strain evidence="2">CCMP1756</strain>
    </source>
</reference>
<evidence type="ECO:0000313" key="4">
    <source>
        <dbReference type="Proteomes" id="UP000789595"/>
    </source>
</evidence>
<evidence type="ECO:0000313" key="1">
    <source>
        <dbReference type="EMBL" id="CAE0685676.1"/>
    </source>
</evidence>
<evidence type="ECO:0000313" key="3">
    <source>
        <dbReference type="EMBL" id="CAH0368634.1"/>
    </source>
</evidence>
<dbReference type="EMBL" id="HBIW01001289">
    <property type="protein sequence ID" value="CAE0685677.1"/>
    <property type="molecule type" value="Transcribed_RNA"/>
</dbReference>
<keyword evidence="4" id="KW-1185">Reference proteome</keyword>
<dbReference type="AlphaFoldDB" id="A0A6S8QXW0"/>
<proteinExistence type="predicted"/>
<dbReference type="SUPFAM" id="SSF54236">
    <property type="entry name" value="Ubiquitin-like"/>
    <property type="match status" value="1"/>
</dbReference>
<sequence length="127" mass="14579">MPVCADPAAVLEQQVPMYHLDDDHRYIMIMGVGPEGSDGNYQSFAPFQIPIEYDYDVLDLKHIIQAQLGYEPDEINLRVAGDFRPDESKLGPIFGRWFKEGWHMQASVYPKGWKSALEKYQDENGKN</sequence>
<dbReference type="EMBL" id="CAKKNE010000002">
    <property type="protein sequence ID" value="CAH0368634.1"/>
    <property type="molecule type" value="Genomic_DNA"/>
</dbReference>
<protein>
    <submittedName>
        <fullName evidence="2">Uncharacterized protein</fullName>
    </submittedName>
</protein>
<evidence type="ECO:0000313" key="2">
    <source>
        <dbReference type="EMBL" id="CAE0685677.1"/>
    </source>
</evidence>
<gene>
    <name evidence="1" type="ORF">PCAL00307_LOCUS1110</name>
    <name evidence="2" type="ORF">PCAL00307_LOCUS1111</name>
    <name evidence="3" type="ORF">PECAL_2P17060</name>
</gene>